<evidence type="ECO:0000313" key="2">
    <source>
        <dbReference type="EMBL" id="KAK6922195.1"/>
    </source>
</evidence>
<feature type="compositionally biased region" description="Basic and acidic residues" evidence="1">
    <location>
        <begin position="308"/>
        <end position="331"/>
    </location>
</feature>
<feature type="compositionally biased region" description="Polar residues" evidence="1">
    <location>
        <begin position="357"/>
        <end position="368"/>
    </location>
</feature>
<dbReference type="PANTHER" id="PTHR47067:SF6">
    <property type="entry name" value="PROTEIN WVD2-LIKE 7"/>
    <property type="match status" value="1"/>
</dbReference>
<protein>
    <recommendedName>
        <fullName evidence="4">TPX2 C-terminal domain-containing protein</fullName>
    </recommendedName>
</protein>
<evidence type="ECO:0000256" key="1">
    <source>
        <dbReference type="SAM" id="MobiDB-lite"/>
    </source>
</evidence>
<gene>
    <name evidence="2" type="ORF">RJ641_012702</name>
</gene>
<accession>A0AAN8UUF3</accession>
<name>A0AAN8UUF3_9MAGN</name>
<dbReference type="AlphaFoldDB" id="A0AAN8UUF3"/>
<dbReference type="EMBL" id="JBAMMX010000019">
    <property type="protein sequence ID" value="KAK6922195.1"/>
    <property type="molecule type" value="Genomic_DNA"/>
</dbReference>
<proteinExistence type="predicted"/>
<dbReference type="PANTHER" id="PTHR47067">
    <property type="entry name" value="TPX2 (TARGETING PROTEIN FOR XKLP2) PROTEIN FAMILY-RELATED"/>
    <property type="match status" value="1"/>
</dbReference>
<evidence type="ECO:0000313" key="3">
    <source>
        <dbReference type="Proteomes" id="UP001370490"/>
    </source>
</evidence>
<sequence length="398" mass="44700">MAGETEEPFGLKFQATSLHSGSISFGRFEAEPLSWERRSSFAHNRYLEEIEKYSKPGSVTEKKAYFEAHFRKKGFPLQILAESSRGTVFQTCVNNVLDNVDDKDEYEHVDVDSQLDHFDGSPHSSDYQGECDMMGFEREETGDSSSESQMGIPPNNVNLATEDFHHAKVEEMHLDESRLEKPNLVHEEAEVQDESSLHNEGMKNESLSIAVNANLDGRVAEKEDSISSDCQPNKSLKLGAANETKGTKSRSKPRVGVNQTPKNFMGDAIRRSANNASRRGRERPTVKKDKQSLHHPASTVGTVSISTRSEESVTSREKVTHEIRSVKESKGKKVVAPQPELGSHQTSKCPNRPKRVASSTKPSPKTNATIFNFRSDERAEKRKEARALFFWPKNFHYT</sequence>
<organism evidence="2 3">
    <name type="scientific">Dillenia turbinata</name>
    <dbReference type="NCBI Taxonomy" id="194707"/>
    <lineage>
        <taxon>Eukaryota</taxon>
        <taxon>Viridiplantae</taxon>
        <taxon>Streptophyta</taxon>
        <taxon>Embryophyta</taxon>
        <taxon>Tracheophyta</taxon>
        <taxon>Spermatophyta</taxon>
        <taxon>Magnoliopsida</taxon>
        <taxon>eudicotyledons</taxon>
        <taxon>Gunneridae</taxon>
        <taxon>Pentapetalae</taxon>
        <taxon>Dilleniales</taxon>
        <taxon>Dilleniaceae</taxon>
        <taxon>Dillenia</taxon>
    </lineage>
</organism>
<comment type="caution">
    <text evidence="2">The sequence shown here is derived from an EMBL/GenBank/DDBJ whole genome shotgun (WGS) entry which is preliminary data.</text>
</comment>
<reference evidence="2 3" key="1">
    <citation type="submission" date="2023-12" db="EMBL/GenBank/DDBJ databases">
        <title>A high-quality genome assembly for Dillenia turbinata (Dilleniales).</title>
        <authorList>
            <person name="Chanderbali A."/>
        </authorList>
    </citation>
    <scope>NUCLEOTIDE SEQUENCE [LARGE SCALE GENOMIC DNA]</scope>
    <source>
        <strain evidence="2">LSX21</strain>
        <tissue evidence="2">Leaf</tissue>
    </source>
</reference>
<feature type="compositionally biased region" description="Basic and acidic residues" evidence="1">
    <location>
        <begin position="282"/>
        <end position="292"/>
    </location>
</feature>
<dbReference type="Proteomes" id="UP001370490">
    <property type="component" value="Unassembled WGS sequence"/>
</dbReference>
<feature type="region of interest" description="Disordered" evidence="1">
    <location>
        <begin position="222"/>
        <end position="368"/>
    </location>
</feature>
<keyword evidence="3" id="KW-1185">Reference proteome</keyword>
<dbReference type="InterPro" id="IPR044216">
    <property type="entry name" value="WDL7"/>
</dbReference>
<evidence type="ECO:0008006" key="4">
    <source>
        <dbReference type="Google" id="ProtNLM"/>
    </source>
</evidence>